<dbReference type="Gene3D" id="3.40.50.300">
    <property type="entry name" value="P-loop containing nucleotide triphosphate hydrolases"/>
    <property type="match status" value="1"/>
</dbReference>
<dbReference type="InterPro" id="IPR006073">
    <property type="entry name" value="GTP-bd"/>
</dbReference>
<dbReference type="Proteomes" id="UP000030408">
    <property type="component" value="Unassembled WGS sequence"/>
</dbReference>
<dbReference type="GO" id="GO:0005737">
    <property type="term" value="C:cytoplasm"/>
    <property type="evidence" value="ECO:0007669"/>
    <property type="project" value="TreeGrafter"/>
</dbReference>
<keyword evidence="3" id="KW-1133">Transmembrane helix</keyword>
<evidence type="ECO:0000256" key="2">
    <source>
        <dbReference type="ARBA" id="ARBA00023134"/>
    </source>
</evidence>
<keyword evidence="3" id="KW-0812">Transmembrane</keyword>
<dbReference type="SUPFAM" id="SSF52540">
    <property type="entry name" value="P-loop containing nucleoside triphosphate hydrolases"/>
    <property type="match status" value="1"/>
</dbReference>
<dbReference type="NCBIfam" id="TIGR00231">
    <property type="entry name" value="small_GTP"/>
    <property type="match status" value="1"/>
</dbReference>
<dbReference type="OrthoDB" id="2449499at2"/>
<dbReference type="PANTHER" id="PTHR42714">
    <property type="entry name" value="TRNA MODIFICATION GTPASE GTPBP3"/>
    <property type="match status" value="1"/>
</dbReference>
<dbReference type="GO" id="GO:0002098">
    <property type="term" value="P:tRNA wobble uridine modification"/>
    <property type="evidence" value="ECO:0007669"/>
    <property type="project" value="TreeGrafter"/>
</dbReference>
<proteinExistence type="predicted"/>
<keyword evidence="3" id="KW-0472">Membrane</keyword>
<dbReference type="STRING" id="1384057.CD33_08815"/>
<evidence type="ECO:0000256" key="3">
    <source>
        <dbReference type="SAM" id="Phobius"/>
    </source>
</evidence>
<evidence type="ECO:0000259" key="4">
    <source>
        <dbReference type="Pfam" id="PF01926"/>
    </source>
</evidence>
<gene>
    <name evidence="5" type="ORF">CD33_08815</name>
</gene>
<name>A0A0A3HZX3_9BACL</name>
<keyword evidence="1" id="KW-0547">Nucleotide-binding</keyword>
<dbReference type="RefSeq" id="WP_036200066.1">
    <property type="nucleotide sequence ID" value="NZ_AVCY01000008.1"/>
</dbReference>
<dbReference type="PANTHER" id="PTHR42714:SF2">
    <property type="entry name" value="TRNA MODIFICATION GTPASE GTPBP3, MITOCHONDRIAL"/>
    <property type="match status" value="1"/>
</dbReference>
<sequence length="339" mass="37386">MSLEFEKENFDQLFEEAFDQKSEEINEQLSRKILISMVGDVNSGKSSTINKLMDKDLASVGAQPGETVQIQKYVYKENIVFVDTPGLDDVVEENSDVTIKYYQQSDVVIFFLNAAGTVLSENELKNFRKIEKITNDIIIVLNKIDAADDVPNLVKYIQDHTDYAYPVVPISSRTGENIGMLQTKLLEVLEKKSKDVLMAQNLKDKSSIANKWILAAGASSAAVGASPIPGSDFIPLTGIQVGLMIKLSTLYDKPVSKENAKELIIATVVGNIGKTVFRQIVKFVPAAGSIVGASVAGAMTVALGYAVKYMHEHDIELRAEQLKTIYDKFLKKEKKNPSI</sequence>
<feature type="domain" description="G" evidence="4">
    <location>
        <begin position="35"/>
        <end position="143"/>
    </location>
</feature>
<dbReference type="eggNOG" id="COG3597">
    <property type="taxonomic scope" value="Bacteria"/>
</dbReference>
<dbReference type="InterPro" id="IPR027417">
    <property type="entry name" value="P-loop_NTPase"/>
</dbReference>
<dbReference type="GO" id="GO:0005525">
    <property type="term" value="F:GTP binding"/>
    <property type="evidence" value="ECO:0007669"/>
    <property type="project" value="UniProtKB-KW"/>
</dbReference>
<keyword evidence="2" id="KW-0342">GTP-binding</keyword>
<protein>
    <submittedName>
        <fullName evidence="5">Small GTP-binding protein</fullName>
    </submittedName>
</protein>
<comment type="caution">
    <text evidence="5">The sequence shown here is derived from an EMBL/GenBank/DDBJ whole genome shotgun (WGS) entry which is preliminary data.</text>
</comment>
<organism evidence="5 6">
    <name type="scientific">Ureibacillus sinduriensis BLB-1 = JCM 15800</name>
    <dbReference type="NCBI Taxonomy" id="1384057"/>
    <lineage>
        <taxon>Bacteria</taxon>
        <taxon>Bacillati</taxon>
        <taxon>Bacillota</taxon>
        <taxon>Bacilli</taxon>
        <taxon>Bacillales</taxon>
        <taxon>Caryophanaceae</taxon>
        <taxon>Ureibacillus</taxon>
    </lineage>
</organism>
<dbReference type="GO" id="GO:0030488">
    <property type="term" value="P:tRNA methylation"/>
    <property type="evidence" value="ECO:0007669"/>
    <property type="project" value="TreeGrafter"/>
</dbReference>
<dbReference type="Pfam" id="PF01926">
    <property type="entry name" value="MMR_HSR1"/>
    <property type="match status" value="1"/>
</dbReference>
<feature type="transmembrane region" description="Helical" evidence="3">
    <location>
        <begin position="283"/>
        <end position="307"/>
    </location>
</feature>
<dbReference type="EMBL" id="JPVO01000048">
    <property type="protein sequence ID" value="KGR75933.1"/>
    <property type="molecule type" value="Genomic_DNA"/>
</dbReference>
<accession>A0A0A3HZX3</accession>
<dbReference type="AlphaFoldDB" id="A0A0A3HZX3"/>
<evidence type="ECO:0000313" key="6">
    <source>
        <dbReference type="Proteomes" id="UP000030408"/>
    </source>
</evidence>
<dbReference type="InterPro" id="IPR005225">
    <property type="entry name" value="Small_GTP-bd"/>
</dbReference>
<keyword evidence="6" id="KW-1185">Reference proteome</keyword>
<reference evidence="5 6" key="1">
    <citation type="submission" date="2014-02" db="EMBL/GenBank/DDBJ databases">
        <title>Draft genome sequence of Lysinibacillus sinduriensis JCM 15800.</title>
        <authorList>
            <person name="Zhang F."/>
            <person name="Wang G."/>
            <person name="Zhang L."/>
        </authorList>
    </citation>
    <scope>NUCLEOTIDE SEQUENCE [LARGE SCALE GENOMIC DNA]</scope>
    <source>
        <strain evidence="5 6">JCM 15800</strain>
    </source>
</reference>
<evidence type="ECO:0000313" key="5">
    <source>
        <dbReference type="EMBL" id="KGR75933.1"/>
    </source>
</evidence>
<dbReference type="eggNOG" id="COG1160">
    <property type="taxonomic scope" value="Bacteria"/>
</dbReference>
<evidence type="ECO:0000256" key="1">
    <source>
        <dbReference type="ARBA" id="ARBA00022741"/>
    </source>
</evidence>